<dbReference type="GeneID" id="6082312"/>
<dbReference type="Pfam" id="PF20152">
    <property type="entry name" value="DUF6534"/>
    <property type="match status" value="1"/>
</dbReference>
<evidence type="ECO:0000313" key="4">
    <source>
        <dbReference type="EMBL" id="EDR02643.1"/>
    </source>
</evidence>
<evidence type="ECO:0000256" key="2">
    <source>
        <dbReference type="SAM" id="Phobius"/>
    </source>
</evidence>
<dbReference type="EMBL" id="DS547129">
    <property type="protein sequence ID" value="EDR02643.1"/>
    <property type="molecule type" value="Genomic_DNA"/>
</dbReference>
<evidence type="ECO:0000256" key="1">
    <source>
        <dbReference type="SAM" id="MobiDB-lite"/>
    </source>
</evidence>
<keyword evidence="5" id="KW-1185">Reference proteome</keyword>
<feature type="region of interest" description="Disordered" evidence="1">
    <location>
        <begin position="141"/>
        <end position="180"/>
    </location>
</feature>
<evidence type="ECO:0000313" key="5">
    <source>
        <dbReference type="Proteomes" id="UP000001194"/>
    </source>
</evidence>
<sequence length="180" mass="19759">MQLVAAIASGVACAQSASLINRQFTLDISAELWLWGTLICDFIIVATMTFLLVQAKLESSFKPTKRIIDRLIIVTLETGAVTLITTLIQLILYLRSPADSLNRVGIIYILGGLYSNVLLTVLNSRKRARLVETSQTISLKFSQQSTTPPPSSMFEEAPSSEVAIKKRKDEESPVKSESSP</sequence>
<dbReference type="InterPro" id="IPR045339">
    <property type="entry name" value="DUF6534"/>
</dbReference>
<feature type="domain" description="DUF6534" evidence="3">
    <location>
        <begin position="38"/>
        <end position="127"/>
    </location>
</feature>
<gene>
    <name evidence="4" type="ORF">LACBIDRAFT_308148</name>
</gene>
<accession>B0DRP7</accession>
<feature type="transmembrane region" description="Helical" evidence="2">
    <location>
        <begin position="67"/>
        <end position="92"/>
    </location>
</feature>
<feature type="compositionally biased region" description="Basic and acidic residues" evidence="1">
    <location>
        <begin position="163"/>
        <end position="174"/>
    </location>
</feature>
<dbReference type="OrthoDB" id="3070057at2759"/>
<dbReference type="KEGG" id="lbc:LACBIDRAFT_308148"/>
<dbReference type="InParanoid" id="B0DRP7"/>
<dbReference type="Proteomes" id="UP000001194">
    <property type="component" value="Unassembled WGS sequence"/>
</dbReference>
<dbReference type="HOGENOM" id="CLU_1496480_0_0_1"/>
<keyword evidence="2" id="KW-0472">Membrane</keyword>
<evidence type="ECO:0000259" key="3">
    <source>
        <dbReference type="Pfam" id="PF20152"/>
    </source>
</evidence>
<dbReference type="RefSeq" id="XP_001886687.1">
    <property type="nucleotide sequence ID" value="XM_001886652.1"/>
</dbReference>
<dbReference type="PANTHER" id="PTHR40465:SF1">
    <property type="entry name" value="DUF6534 DOMAIN-CONTAINING PROTEIN"/>
    <property type="match status" value="1"/>
</dbReference>
<name>B0DRP7_LACBS</name>
<feature type="transmembrane region" description="Helical" evidence="2">
    <location>
        <begin position="32"/>
        <end position="55"/>
    </location>
</feature>
<feature type="transmembrane region" description="Helical" evidence="2">
    <location>
        <begin position="104"/>
        <end position="122"/>
    </location>
</feature>
<dbReference type="PANTHER" id="PTHR40465">
    <property type="entry name" value="CHROMOSOME 1, WHOLE GENOME SHOTGUN SEQUENCE"/>
    <property type="match status" value="1"/>
</dbReference>
<organism evidence="5">
    <name type="scientific">Laccaria bicolor (strain S238N-H82 / ATCC MYA-4686)</name>
    <name type="common">Bicoloured deceiver</name>
    <name type="synonym">Laccaria laccata var. bicolor</name>
    <dbReference type="NCBI Taxonomy" id="486041"/>
    <lineage>
        <taxon>Eukaryota</taxon>
        <taxon>Fungi</taxon>
        <taxon>Dikarya</taxon>
        <taxon>Basidiomycota</taxon>
        <taxon>Agaricomycotina</taxon>
        <taxon>Agaricomycetes</taxon>
        <taxon>Agaricomycetidae</taxon>
        <taxon>Agaricales</taxon>
        <taxon>Agaricineae</taxon>
        <taxon>Hydnangiaceae</taxon>
        <taxon>Laccaria</taxon>
    </lineage>
</organism>
<proteinExistence type="predicted"/>
<keyword evidence="2" id="KW-1133">Transmembrane helix</keyword>
<reference evidence="4 5" key="1">
    <citation type="journal article" date="2008" name="Nature">
        <title>The genome of Laccaria bicolor provides insights into mycorrhizal symbiosis.</title>
        <authorList>
            <person name="Martin F."/>
            <person name="Aerts A."/>
            <person name="Ahren D."/>
            <person name="Brun A."/>
            <person name="Danchin E.G.J."/>
            <person name="Duchaussoy F."/>
            <person name="Gibon J."/>
            <person name="Kohler A."/>
            <person name="Lindquist E."/>
            <person name="Pereda V."/>
            <person name="Salamov A."/>
            <person name="Shapiro H.J."/>
            <person name="Wuyts J."/>
            <person name="Blaudez D."/>
            <person name="Buee M."/>
            <person name="Brokstein P."/>
            <person name="Canbaeck B."/>
            <person name="Cohen D."/>
            <person name="Courty P.E."/>
            <person name="Coutinho P.M."/>
            <person name="Delaruelle C."/>
            <person name="Detter J.C."/>
            <person name="Deveau A."/>
            <person name="DiFazio S."/>
            <person name="Duplessis S."/>
            <person name="Fraissinet-Tachet L."/>
            <person name="Lucic E."/>
            <person name="Frey-Klett P."/>
            <person name="Fourrey C."/>
            <person name="Feussner I."/>
            <person name="Gay G."/>
            <person name="Grimwood J."/>
            <person name="Hoegger P.J."/>
            <person name="Jain P."/>
            <person name="Kilaru S."/>
            <person name="Labbe J."/>
            <person name="Lin Y.C."/>
            <person name="Legue V."/>
            <person name="Le Tacon F."/>
            <person name="Marmeisse R."/>
            <person name="Melayah D."/>
            <person name="Montanini B."/>
            <person name="Muratet M."/>
            <person name="Nehls U."/>
            <person name="Niculita-Hirzel H."/>
            <person name="Oudot-Le Secq M.P."/>
            <person name="Peter M."/>
            <person name="Quesneville H."/>
            <person name="Rajashekar B."/>
            <person name="Reich M."/>
            <person name="Rouhier N."/>
            <person name="Schmutz J."/>
            <person name="Yin T."/>
            <person name="Chalot M."/>
            <person name="Henrissat B."/>
            <person name="Kuees U."/>
            <person name="Lucas S."/>
            <person name="Van de Peer Y."/>
            <person name="Podila G.K."/>
            <person name="Polle A."/>
            <person name="Pukkila P.J."/>
            <person name="Richardson P.M."/>
            <person name="Rouze P."/>
            <person name="Sanders I.R."/>
            <person name="Stajich J.E."/>
            <person name="Tunlid A."/>
            <person name="Tuskan G."/>
            <person name="Grigoriev I.V."/>
        </authorList>
    </citation>
    <scope>NUCLEOTIDE SEQUENCE [LARGE SCALE GENOMIC DNA]</scope>
    <source>
        <strain evidence="5">S238N-H82 / ATCC MYA-4686</strain>
    </source>
</reference>
<dbReference type="AlphaFoldDB" id="B0DRP7"/>
<keyword evidence="2" id="KW-0812">Transmembrane</keyword>
<protein>
    <submittedName>
        <fullName evidence="4">Predicted protein</fullName>
    </submittedName>
</protein>